<dbReference type="PANTHER" id="PTHR45088">
    <property type="entry name" value="OSJNBA0022H21.17 PROTEIN"/>
    <property type="match status" value="1"/>
</dbReference>
<proteinExistence type="predicted"/>
<dbReference type="AlphaFoldDB" id="A0AA87XWG9"/>
<dbReference type="InterPro" id="IPR006597">
    <property type="entry name" value="Sel1-like"/>
</dbReference>
<organism evidence="2 3">
    <name type="scientific">Pseudoduganella albidiflava</name>
    <dbReference type="NCBI Taxonomy" id="321983"/>
    <lineage>
        <taxon>Bacteria</taxon>
        <taxon>Pseudomonadati</taxon>
        <taxon>Pseudomonadota</taxon>
        <taxon>Betaproteobacteria</taxon>
        <taxon>Burkholderiales</taxon>
        <taxon>Oxalobacteraceae</taxon>
        <taxon>Telluria group</taxon>
        <taxon>Pseudoduganella</taxon>
    </lineage>
</organism>
<comment type="caution">
    <text evidence="2">The sequence shown here is derived from an EMBL/GenBank/DDBJ whole genome shotgun (WGS) entry which is preliminary data.</text>
</comment>
<evidence type="ECO:0000256" key="1">
    <source>
        <dbReference type="SAM" id="SignalP"/>
    </source>
</evidence>
<evidence type="ECO:0000313" key="3">
    <source>
        <dbReference type="Proteomes" id="UP000628442"/>
    </source>
</evidence>
<keyword evidence="1" id="KW-0732">Signal</keyword>
<accession>A0AA87XWG9</accession>
<evidence type="ECO:0000313" key="2">
    <source>
        <dbReference type="EMBL" id="GGY39057.1"/>
    </source>
</evidence>
<dbReference type="Proteomes" id="UP000628442">
    <property type="component" value="Unassembled WGS sequence"/>
</dbReference>
<dbReference type="Gene3D" id="1.25.40.10">
    <property type="entry name" value="Tetratricopeptide repeat domain"/>
    <property type="match status" value="1"/>
</dbReference>
<dbReference type="SUPFAM" id="SSF81901">
    <property type="entry name" value="HCP-like"/>
    <property type="match status" value="1"/>
</dbReference>
<protein>
    <recommendedName>
        <fullName evidence="4">Sel1 repeat family protein</fullName>
    </recommendedName>
</protein>
<feature type="chain" id="PRO_5041729517" description="Sel1 repeat family protein" evidence="1">
    <location>
        <begin position="17"/>
        <end position="155"/>
    </location>
</feature>
<dbReference type="SMART" id="SM00671">
    <property type="entry name" value="SEL1"/>
    <property type="match status" value="2"/>
</dbReference>
<feature type="signal peptide" evidence="1">
    <location>
        <begin position="1"/>
        <end position="16"/>
    </location>
</feature>
<dbReference type="PANTHER" id="PTHR45088:SF1">
    <property type="entry name" value="OS04G0476000 PROTEIN"/>
    <property type="match status" value="1"/>
</dbReference>
<dbReference type="EMBL" id="BMWV01000004">
    <property type="protein sequence ID" value="GGY39057.1"/>
    <property type="molecule type" value="Genomic_DNA"/>
</dbReference>
<dbReference type="InterPro" id="IPR053301">
    <property type="entry name" value="F-box_motif"/>
</dbReference>
<gene>
    <name evidence="2" type="ORF">GCM10007387_21340</name>
</gene>
<reference evidence="2" key="1">
    <citation type="journal article" date="2014" name="Int. J. Syst. Evol. Microbiol.">
        <title>Complete genome sequence of Corynebacterium casei LMG S-19264T (=DSM 44701T), isolated from a smear-ripened cheese.</title>
        <authorList>
            <consortium name="US DOE Joint Genome Institute (JGI-PGF)"/>
            <person name="Walter F."/>
            <person name="Albersmeier A."/>
            <person name="Kalinowski J."/>
            <person name="Ruckert C."/>
        </authorList>
    </citation>
    <scope>NUCLEOTIDE SEQUENCE</scope>
    <source>
        <strain evidence="2">KCTC 12343</strain>
    </source>
</reference>
<dbReference type="Pfam" id="PF08238">
    <property type="entry name" value="Sel1"/>
    <property type="match status" value="2"/>
</dbReference>
<dbReference type="InterPro" id="IPR011990">
    <property type="entry name" value="TPR-like_helical_dom_sf"/>
</dbReference>
<evidence type="ECO:0008006" key="4">
    <source>
        <dbReference type="Google" id="ProtNLM"/>
    </source>
</evidence>
<sequence>MMAAALLLVVALPAGAADLAAARAALLGPPAGWPQALADFTDAARAGDPRAAWSAGLMVRNGKGTAPDSIAAAAWLEQAARGGVPEAMFVLANMRIAGEGGAADAAAGRAWLERAAALGHAAALQQLAQMARDQGAGERANALLKEAAHALKHER</sequence>
<reference evidence="2" key="2">
    <citation type="submission" date="2022-12" db="EMBL/GenBank/DDBJ databases">
        <authorList>
            <person name="Sun Q."/>
            <person name="Kim S."/>
        </authorList>
    </citation>
    <scope>NUCLEOTIDE SEQUENCE</scope>
    <source>
        <strain evidence="2">KCTC 12343</strain>
    </source>
</reference>
<name>A0AA87XWG9_9BURK</name>